<dbReference type="KEGG" id="dgo:DGo_PA0349"/>
<sequence>MKLNRWTRLKGQLNLPGTAESTEVQRVDCYTKPARWFWQTLEEVEIWALPDGRQVRASRRGGEGWLLAWRAA</sequence>
<evidence type="ECO:0000313" key="1">
    <source>
        <dbReference type="EMBL" id="AFD27235.1"/>
    </source>
</evidence>
<accession>H8H0I3</accession>
<gene>
    <name evidence="1" type="ordered locus">DGo_PA0349</name>
</gene>
<evidence type="ECO:0000313" key="2">
    <source>
        <dbReference type="Proteomes" id="UP000007575"/>
    </source>
</evidence>
<dbReference type="OrthoDB" id="9855567at2"/>
<dbReference type="HOGENOM" id="CLU_2715686_0_0_0"/>
<proteinExistence type="predicted"/>
<dbReference type="Proteomes" id="UP000007575">
    <property type="component" value="Plasmid P1"/>
</dbReference>
<dbReference type="PATRIC" id="fig|745776.4.peg.3383"/>
<name>H8H0I3_DEIGI</name>
<dbReference type="AlphaFoldDB" id="H8H0I3"/>
<keyword evidence="2" id="KW-1185">Reference proteome</keyword>
<protein>
    <submittedName>
        <fullName evidence="1">Uncharacterized protein</fullName>
    </submittedName>
</protein>
<reference evidence="1 2" key="1">
    <citation type="journal article" date="2012" name="PLoS ONE">
        <title>Genome sequence and transcriptome analysis of the radioresistant bacterium Deinococcus gobiensis: insights into the extreme environmental adaptations.</title>
        <authorList>
            <person name="Yuan M."/>
            <person name="Chen M."/>
            <person name="Zhang W."/>
            <person name="Lu W."/>
            <person name="Wang J."/>
            <person name="Yang M."/>
            <person name="Zhao P."/>
            <person name="Tang R."/>
            <person name="Li X."/>
            <person name="Hao Y."/>
            <person name="Zhou Z."/>
            <person name="Zhan Y."/>
            <person name="Yu H."/>
            <person name="Teng C."/>
            <person name="Yan Y."/>
            <person name="Ping S."/>
            <person name="Wang Y."/>
            <person name="Lin M."/>
        </authorList>
    </citation>
    <scope>NUCLEOTIDE SEQUENCE [LARGE SCALE GENOMIC DNA]</scope>
    <source>
        <strain evidence="2">DSM 21396 / JCM 16679 / CGMCC 1.7299 / I-0</strain>
        <plasmid evidence="1">P1</plasmid>
    </source>
</reference>
<dbReference type="EMBL" id="CP002192">
    <property type="protein sequence ID" value="AFD27235.1"/>
    <property type="molecule type" value="Genomic_DNA"/>
</dbReference>
<keyword evidence="1" id="KW-0614">Plasmid</keyword>
<dbReference type="RefSeq" id="WP_014695753.1">
    <property type="nucleotide sequence ID" value="NC_017805.1"/>
</dbReference>
<organism evidence="1 2">
    <name type="scientific">Deinococcus gobiensis (strain DSM 21396 / JCM 16679 / CGMCC 1.7299 / I-0)</name>
    <dbReference type="NCBI Taxonomy" id="745776"/>
    <lineage>
        <taxon>Bacteria</taxon>
        <taxon>Thermotogati</taxon>
        <taxon>Deinococcota</taxon>
        <taxon>Deinococci</taxon>
        <taxon>Deinococcales</taxon>
        <taxon>Deinococcaceae</taxon>
        <taxon>Deinococcus</taxon>
    </lineage>
</organism>
<geneLocation type="plasmid" evidence="1 2">
    <name>P1</name>
</geneLocation>